<proteinExistence type="predicted"/>
<gene>
    <name evidence="1" type="ORF">A2Z42_01995</name>
</gene>
<dbReference type="EMBL" id="MHCU01000047">
    <property type="protein sequence ID" value="OGY27173.1"/>
    <property type="molecule type" value="Genomic_DNA"/>
</dbReference>
<evidence type="ECO:0000313" key="2">
    <source>
        <dbReference type="Proteomes" id="UP000176645"/>
    </source>
</evidence>
<dbReference type="Proteomes" id="UP000176645">
    <property type="component" value="Unassembled WGS sequence"/>
</dbReference>
<dbReference type="InterPro" id="IPR027417">
    <property type="entry name" value="P-loop_NTPase"/>
</dbReference>
<protein>
    <recommendedName>
        <fullName evidence="3">(d)CMP kinase</fullName>
    </recommendedName>
</protein>
<comment type="caution">
    <text evidence="1">The sequence shown here is derived from an EMBL/GenBank/DDBJ whole genome shotgun (WGS) entry which is preliminary data.</text>
</comment>
<evidence type="ECO:0008006" key="3">
    <source>
        <dbReference type="Google" id="ProtNLM"/>
    </source>
</evidence>
<dbReference type="Pfam" id="PF13238">
    <property type="entry name" value="AAA_18"/>
    <property type="match status" value="1"/>
</dbReference>
<sequence length="179" mass="20601">MNKLNPSFRNIVICGDVGTGTTTLAKGLAEKLGWKYLSAGDFFRAYHKKHNIPLWNKAAIPDEVEKKIDYEFLEKMKKEDHVVFDTHYGGWFGKDIADLFRILLTCDKDAATKRILERDHTHKETPQEIDERRTQIRAKFKKLYSSDNYEVPKYFNLIVDTTTTDANETLTTALAAITP</sequence>
<name>A0A1G1WHJ4_9BACT</name>
<organism evidence="1 2">
    <name type="scientific">Candidatus Woykebacteria bacterium RBG_19FT_COMBO_43_10</name>
    <dbReference type="NCBI Taxonomy" id="1802598"/>
    <lineage>
        <taxon>Bacteria</taxon>
        <taxon>Candidatus Woykeibacteriota</taxon>
    </lineage>
</organism>
<dbReference type="AlphaFoldDB" id="A0A1G1WHJ4"/>
<reference evidence="1 2" key="1">
    <citation type="journal article" date="2016" name="Nat. Commun.">
        <title>Thousands of microbial genomes shed light on interconnected biogeochemical processes in an aquifer system.</title>
        <authorList>
            <person name="Anantharaman K."/>
            <person name="Brown C.T."/>
            <person name="Hug L.A."/>
            <person name="Sharon I."/>
            <person name="Castelle C.J."/>
            <person name="Probst A.J."/>
            <person name="Thomas B.C."/>
            <person name="Singh A."/>
            <person name="Wilkins M.J."/>
            <person name="Karaoz U."/>
            <person name="Brodie E.L."/>
            <person name="Williams K.H."/>
            <person name="Hubbard S.S."/>
            <person name="Banfield J.F."/>
        </authorList>
    </citation>
    <scope>NUCLEOTIDE SEQUENCE [LARGE SCALE GENOMIC DNA]</scope>
</reference>
<accession>A0A1G1WHJ4</accession>
<evidence type="ECO:0000313" key="1">
    <source>
        <dbReference type="EMBL" id="OGY27173.1"/>
    </source>
</evidence>
<dbReference type="SUPFAM" id="SSF52540">
    <property type="entry name" value="P-loop containing nucleoside triphosphate hydrolases"/>
    <property type="match status" value="1"/>
</dbReference>
<dbReference type="Gene3D" id="3.40.50.300">
    <property type="entry name" value="P-loop containing nucleotide triphosphate hydrolases"/>
    <property type="match status" value="1"/>
</dbReference>